<reference evidence="2" key="1">
    <citation type="submission" date="2016-03" db="EMBL/GenBank/DDBJ databases">
        <title>Mechanisms controlling the formation of the plant cell surface in tip-growing cells are functionally conserved among land plants.</title>
        <authorList>
            <person name="Honkanen S."/>
            <person name="Jones V.A."/>
            <person name="Morieri G."/>
            <person name="Champion C."/>
            <person name="Hetherington A.J."/>
            <person name="Kelly S."/>
            <person name="Saint-Marcoux D."/>
            <person name="Proust H."/>
            <person name="Prescott H."/>
            <person name="Dolan L."/>
        </authorList>
    </citation>
    <scope>NUCLEOTIDE SEQUENCE [LARGE SCALE GENOMIC DNA]</scope>
    <source>
        <tissue evidence="2">Whole gametophyte</tissue>
    </source>
</reference>
<gene>
    <name evidence="2" type="ORF">AXG93_669s1320</name>
</gene>
<evidence type="ECO:0000313" key="2">
    <source>
        <dbReference type="EMBL" id="OAE29982.1"/>
    </source>
</evidence>
<comment type="caution">
    <text evidence="2">The sequence shown here is derived from an EMBL/GenBank/DDBJ whole genome shotgun (WGS) entry which is preliminary data.</text>
</comment>
<name>A0A176WC77_MARPO</name>
<dbReference type="Proteomes" id="UP000077202">
    <property type="component" value="Unassembled WGS sequence"/>
</dbReference>
<protein>
    <submittedName>
        <fullName evidence="2">Uncharacterized protein</fullName>
    </submittedName>
</protein>
<feature type="compositionally biased region" description="Low complexity" evidence="1">
    <location>
        <begin position="60"/>
        <end position="77"/>
    </location>
</feature>
<organism evidence="2 3">
    <name type="scientific">Marchantia polymorpha subsp. ruderalis</name>
    <dbReference type="NCBI Taxonomy" id="1480154"/>
    <lineage>
        <taxon>Eukaryota</taxon>
        <taxon>Viridiplantae</taxon>
        <taxon>Streptophyta</taxon>
        <taxon>Embryophyta</taxon>
        <taxon>Marchantiophyta</taxon>
        <taxon>Marchantiopsida</taxon>
        <taxon>Marchantiidae</taxon>
        <taxon>Marchantiales</taxon>
        <taxon>Marchantiaceae</taxon>
        <taxon>Marchantia</taxon>
    </lineage>
</organism>
<feature type="region of interest" description="Disordered" evidence="1">
    <location>
        <begin position="30"/>
        <end position="96"/>
    </location>
</feature>
<feature type="compositionally biased region" description="Basic and acidic residues" evidence="1">
    <location>
        <begin position="79"/>
        <end position="89"/>
    </location>
</feature>
<feature type="compositionally biased region" description="Basic and acidic residues" evidence="1">
    <location>
        <begin position="39"/>
        <end position="53"/>
    </location>
</feature>
<keyword evidence="3" id="KW-1185">Reference proteome</keyword>
<sequence>MSVQITETPQSTPGYSTSAAAANVIRVTNPPKIYGQNGKGREGKGKERIHRDEMSDDESTGSATAATAVVSEVATARVRAKDPPNRAEQLRAAQDP</sequence>
<proteinExistence type="predicted"/>
<dbReference type="AlphaFoldDB" id="A0A176WC77"/>
<accession>A0A176WC77</accession>
<evidence type="ECO:0000256" key="1">
    <source>
        <dbReference type="SAM" id="MobiDB-lite"/>
    </source>
</evidence>
<evidence type="ECO:0000313" key="3">
    <source>
        <dbReference type="Proteomes" id="UP000077202"/>
    </source>
</evidence>
<dbReference type="EMBL" id="LVLJ01001379">
    <property type="protein sequence ID" value="OAE29982.1"/>
    <property type="molecule type" value="Genomic_DNA"/>
</dbReference>